<reference evidence="3" key="1">
    <citation type="submission" date="2017-09" db="EMBL/GenBank/DDBJ databases">
        <authorList>
            <person name="Varghese N."/>
            <person name="Submissions S."/>
        </authorList>
    </citation>
    <scope>NUCLEOTIDE SEQUENCE [LARGE SCALE GENOMIC DNA]</scope>
    <source>
        <strain evidence="3">JKS000234</strain>
    </source>
</reference>
<dbReference type="InterPro" id="IPR041129">
    <property type="entry name" value="CdiI_2"/>
</dbReference>
<sequence>MNTNFDHLGVLVRVFFGQDYDLFGEDFYEILAAYKNAENTKAIQETIREAHQLLESCPDENELNLVFSNLAEGEFSPTAWGFTARIFLENVIIALSN</sequence>
<dbReference type="EMBL" id="OCMY01000001">
    <property type="protein sequence ID" value="SOD36907.1"/>
    <property type="molecule type" value="Genomic_DNA"/>
</dbReference>
<dbReference type="RefSeq" id="WP_097095041.1">
    <property type="nucleotide sequence ID" value="NZ_OCMY01000001.1"/>
</dbReference>
<gene>
    <name evidence="2" type="ORF">SAMN06273570_1225</name>
</gene>
<dbReference type="OrthoDB" id="6505884at2"/>
<name>A0A286BRX7_9GAMM</name>
<keyword evidence="3" id="KW-1185">Reference proteome</keyword>
<dbReference type="Pfam" id="PF18593">
    <property type="entry name" value="CdiI_2"/>
    <property type="match status" value="1"/>
</dbReference>
<protein>
    <recommendedName>
        <fullName evidence="1">CdiI immunity protein domain-containing protein</fullName>
    </recommendedName>
</protein>
<accession>A0A286BRX7</accession>
<evidence type="ECO:0000313" key="2">
    <source>
        <dbReference type="EMBL" id="SOD36907.1"/>
    </source>
</evidence>
<dbReference type="Proteomes" id="UP000219271">
    <property type="component" value="Unassembled WGS sequence"/>
</dbReference>
<evidence type="ECO:0000259" key="1">
    <source>
        <dbReference type="Pfam" id="PF18593"/>
    </source>
</evidence>
<evidence type="ECO:0000313" key="3">
    <source>
        <dbReference type="Proteomes" id="UP000219271"/>
    </source>
</evidence>
<organism evidence="2 3">
    <name type="scientific">Candidatus Pantoea floridensis</name>
    <dbReference type="NCBI Taxonomy" id="1938870"/>
    <lineage>
        <taxon>Bacteria</taxon>
        <taxon>Pseudomonadati</taxon>
        <taxon>Pseudomonadota</taxon>
        <taxon>Gammaproteobacteria</taxon>
        <taxon>Enterobacterales</taxon>
        <taxon>Erwiniaceae</taxon>
        <taxon>Pantoea</taxon>
    </lineage>
</organism>
<proteinExistence type="predicted"/>
<dbReference type="AlphaFoldDB" id="A0A286BRX7"/>
<feature type="domain" description="CdiI immunity protein" evidence="1">
    <location>
        <begin position="4"/>
        <end position="92"/>
    </location>
</feature>